<evidence type="ECO:0000256" key="5">
    <source>
        <dbReference type="PROSITE-ProRule" id="PRU10007"/>
    </source>
</evidence>
<dbReference type="SUPFAM" id="SSF53720">
    <property type="entry name" value="ALDH-like"/>
    <property type="match status" value="1"/>
</dbReference>
<dbReference type="InterPro" id="IPR016163">
    <property type="entry name" value="Ald_DH_C"/>
</dbReference>
<keyword evidence="9" id="KW-1185">Reference proteome</keyword>
<protein>
    <recommendedName>
        <fullName evidence="4">Aldehyde dehydrogenase</fullName>
    </recommendedName>
</protein>
<name>A0ABP8IH93_9GAMM</name>
<proteinExistence type="inferred from homology"/>
<dbReference type="InterPro" id="IPR016162">
    <property type="entry name" value="Ald_DH_N"/>
</dbReference>
<dbReference type="RefSeq" id="WP_345291947.1">
    <property type="nucleotide sequence ID" value="NZ_BAABFV010000001.1"/>
</dbReference>
<dbReference type="InterPro" id="IPR012394">
    <property type="entry name" value="Aldehyde_DH_NAD(P)"/>
</dbReference>
<dbReference type="EMBL" id="BAABFV010000001">
    <property type="protein sequence ID" value="GAA4358440.1"/>
    <property type="molecule type" value="Genomic_DNA"/>
</dbReference>
<sequence>MDLKLEHQALVTNYRAAPYPSFQTRQQKLAQLIALLKENEEQIIEAISDDFSYRSPAETELAEIYPSLKAIKHTQKHLADWMSPEKRKVSVWFQPAKASIMYQPKGVVGVIVPWNYPLYLALGPLIGAIAAGNRVMLKMSEFTPQFSQLFAKLCEQYLGDDWVGVITGGPEVGEAFSKLPFDHLVFTGSGRIGKKVMQAASENLTPVTLELGGKSPTIIDASFSLKLAVERLLFGKLLNAGQTCLAPDYIFVPENLKSEFVATAQQVAKTFYPRWKESEYTALASNKQFTRLNDLLDDAKNQNAEVVPLLDEAEACARKVPPALVLNTHEDMLIRQEEIFGPILPVVTYQEHDEVIDYINRHPRPLALYLFSYNKQVTRQYMLKTISGGVTLNDTILHVSQEELPFGGIGASGMGHYHGHEGFKTFSKAKSIFKQSRFAGTKLMYPPHNKFANWLLGLMKR</sequence>
<gene>
    <name evidence="8" type="ORF">GCM10023151_08440</name>
</gene>
<dbReference type="Gene3D" id="3.40.605.10">
    <property type="entry name" value="Aldehyde Dehydrogenase, Chain A, domain 1"/>
    <property type="match status" value="1"/>
</dbReference>
<keyword evidence="3" id="KW-0520">NAD</keyword>
<evidence type="ECO:0000256" key="6">
    <source>
        <dbReference type="RuleBase" id="RU003345"/>
    </source>
</evidence>
<evidence type="ECO:0000259" key="7">
    <source>
        <dbReference type="Pfam" id="PF00171"/>
    </source>
</evidence>
<evidence type="ECO:0000256" key="1">
    <source>
        <dbReference type="ARBA" id="ARBA00009986"/>
    </source>
</evidence>
<dbReference type="InterPro" id="IPR016161">
    <property type="entry name" value="Ald_DH/histidinol_DH"/>
</dbReference>
<comment type="caution">
    <text evidence="8">The sequence shown here is derived from an EMBL/GenBank/DDBJ whole genome shotgun (WGS) entry which is preliminary data.</text>
</comment>
<evidence type="ECO:0000313" key="9">
    <source>
        <dbReference type="Proteomes" id="UP001501011"/>
    </source>
</evidence>
<dbReference type="Gene3D" id="3.40.309.10">
    <property type="entry name" value="Aldehyde Dehydrogenase, Chain A, domain 2"/>
    <property type="match status" value="1"/>
</dbReference>
<dbReference type="PANTHER" id="PTHR43570:SF20">
    <property type="entry name" value="ALDEHYDE DEHYDROGENASE ALDX-RELATED"/>
    <property type="match status" value="1"/>
</dbReference>
<keyword evidence="2 4" id="KW-0560">Oxidoreductase</keyword>
<dbReference type="Pfam" id="PF00171">
    <property type="entry name" value="Aldedh"/>
    <property type="match status" value="1"/>
</dbReference>
<evidence type="ECO:0000256" key="3">
    <source>
        <dbReference type="ARBA" id="ARBA00023027"/>
    </source>
</evidence>
<evidence type="ECO:0000256" key="4">
    <source>
        <dbReference type="PIRNR" id="PIRNR036492"/>
    </source>
</evidence>
<dbReference type="Proteomes" id="UP001501011">
    <property type="component" value="Unassembled WGS sequence"/>
</dbReference>
<evidence type="ECO:0000256" key="2">
    <source>
        <dbReference type="ARBA" id="ARBA00023002"/>
    </source>
</evidence>
<feature type="active site" evidence="5">
    <location>
        <position position="210"/>
    </location>
</feature>
<dbReference type="InterPro" id="IPR029510">
    <property type="entry name" value="Ald_DH_CS_GLU"/>
</dbReference>
<dbReference type="InterPro" id="IPR016160">
    <property type="entry name" value="Ald_DH_CS_CYS"/>
</dbReference>
<organism evidence="8 9">
    <name type="scientific">Kangiella marina</name>
    <dbReference type="NCBI Taxonomy" id="1079178"/>
    <lineage>
        <taxon>Bacteria</taxon>
        <taxon>Pseudomonadati</taxon>
        <taxon>Pseudomonadota</taxon>
        <taxon>Gammaproteobacteria</taxon>
        <taxon>Kangiellales</taxon>
        <taxon>Kangiellaceae</taxon>
        <taxon>Kangiella</taxon>
    </lineage>
</organism>
<accession>A0ABP8IH93</accession>
<dbReference type="CDD" id="cd07133">
    <property type="entry name" value="ALDH_CALDH_CalB"/>
    <property type="match status" value="1"/>
</dbReference>
<dbReference type="InterPro" id="IPR015590">
    <property type="entry name" value="Aldehyde_DH_dom"/>
</dbReference>
<comment type="similarity">
    <text evidence="1 4 6">Belongs to the aldehyde dehydrogenase family.</text>
</comment>
<feature type="domain" description="Aldehyde dehydrogenase" evidence="7">
    <location>
        <begin position="21"/>
        <end position="432"/>
    </location>
</feature>
<evidence type="ECO:0000313" key="8">
    <source>
        <dbReference type="EMBL" id="GAA4358440.1"/>
    </source>
</evidence>
<dbReference type="PROSITE" id="PS00687">
    <property type="entry name" value="ALDEHYDE_DEHYDR_GLU"/>
    <property type="match status" value="1"/>
</dbReference>
<dbReference type="PANTHER" id="PTHR43570">
    <property type="entry name" value="ALDEHYDE DEHYDROGENASE"/>
    <property type="match status" value="1"/>
</dbReference>
<reference evidence="9" key="1">
    <citation type="journal article" date="2019" name="Int. J. Syst. Evol. Microbiol.">
        <title>The Global Catalogue of Microorganisms (GCM) 10K type strain sequencing project: providing services to taxonomists for standard genome sequencing and annotation.</title>
        <authorList>
            <consortium name="The Broad Institute Genomics Platform"/>
            <consortium name="The Broad Institute Genome Sequencing Center for Infectious Disease"/>
            <person name="Wu L."/>
            <person name="Ma J."/>
        </authorList>
    </citation>
    <scope>NUCLEOTIDE SEQUENCE [LARGE SCALE GENOMIC DNA]</scope>
    <source>
        <strain evidence="9">JCM 17728</strain>
    </source>
</reference>
<dbReference type="PIRSF" id="PIRSF036492">
    <property type="entry name" value="ALDH"/>
    <property type="match status" value="1"/>
</dbReference>
<dbReference type="PROSITE" id="PS00070">
    <property type="entry name" value="ALDEHYDE_DEHYDR_CYS"/>
    <property type="match status" value="1"/>
</dbReference>